<organism evidence="3 4">
    <name type="scientific">Pseudallescheria apiosperma</name>
    <name type="common">Scedosporium apiospermum</name>
    <dbReference type="NCBI Taxonomy" id="563466"/>
    <lineage>
        <taxon>Eukaryota</taxon>
        <taxon>Fungi</taxon>
        <taxon>Dikarya</taxon>
        <taxon>Ascomycota</taxon>
        <taxon>Pezizomycotina</taxon>
        <taxon>Sordariomycetes</taxon>
        <taxon>Hypocreomycetidae</taxon>
        <taxon>Microascales</taxon>
        <taxon>Microascaceae</taxon>
        <taxon>Scedosporium</taxon>
    </lineage>
</organism>
<dbReference type="PANTHER" id="PTHR40375:SF2">
    <property type="entry name" value="SPORULATION-SPECIFIC PROTEIN 22"/>
    <property type="match status" value="1"/>
</dbReference>
<dbReference type="OrthoDB" id="65716at2759"/>
<comment type="caution">
    <text evidence="3">The sequence shown here is derived from an EMBL/GenBank/DDBJ whole genome shotgun (WGS) entry which is preliminary data.</text>
</comment>
<keyword evidence="1" id="KW-0469">Meiosis</keyword>
<protein>
    <recommendedName>
        <fullName evidence="5">Protein ZIP4 homolog</fullName>
    </recommendedName>
</protein>
<dbReference type="PANTHER" id="PTHR40375">
    <property type="entry name" value="SPORULATION-SPECIFIC PROTEIN 22"/>
    <property type="match status" value="1"/>
</dbReference>
<feature type="signal peptide" evidence="2">
    <location>
        <begin position="1"/>
        <end position="16"/>
    </location>
</feature>
<dbReference type="OMA" id="KLSRWIR"/>
<keyword evidence="4" id="KW-1185">Reference proteome</keyword>
<dbReference type="HOGENOM" id="CLU_001453_0_0_1"/>
<accession>A0A084GFF5</accession>
<feature type="chain" id="PRO_5001775786" description="Protein ZIP4 homolog" evidence="2">
    <location>
        <begin position="17"/>
        <end position="914"/>
    </location>
</feature>
<dbReference type="EMBL" id="JOWA01000044">
    <property type="protein sequence ID" value="KEZ46067.1"/>
    <property type="molecule type" value="Genomic_DNA"/>
</dbReference>
<dbReference type="Proteomes" id="UP000028545">
    <property type="component" value="Unassembled WGS sequence"/>
</dbReference>
<evidence type="ECO:0000256" key="2">
    <source>
        <dbReference type="SAM" id="SignalP"/>
    </source>
</evidence>
<sequence>MAQVASLLAFCADLAARLPTSTDSAAIEALFDDVTIHLRTVKVFWQKRSQQQRPDVRETQTLHELECEAISLWNLCTRLRREVSANDAASTATNSAVGVEGEKKKKKRSDMVAVEDLMYLLRLALKAARSCIEGGGQELELALGCLQKAVDYIREVKEGKCPREYEGEFRGMETEYFVLRTVLSWKEDRLDVAEHMYRKAGDTLKSLDPRHAENLCDALFEIGRSLLQKEEFELAAKWLERSYNVIDGQDLENLSRSGIELRLTVLQALVQALVSTNKPEDLRKARDMVMYVEAEVGDNKLVVLLLRLELLMSVPDEEFDALAYADVLRRMVKSFDFTEAHFRFMMAQVRRLYERSAVLGCSVADELIVGRVLGAGKGAWVDKAVVMRVWMGTSRAAASEDVVELGDLLERVREGLEVPIQPTAAATAQSKRVEALFADEQLEMVDQWCRLAMHEVFHPAGPQNLAKVARKRILCALMRNQFENAKQLYLAMPEPIQGEPMTRYLMFKVAIRNDDRELASDCLATLSNPGLRCHEFLYACILDAQSVGSRYFAAEAMKSLVENHNFGSTSPVHLPALIRCTIRLLVLGLDPESGREVVSAIKKDPRDEKDHKLFTVQELDWFHQNAYNIGIQHCETWEMKHTIRIFNACLSIMGHYPPDIPLENAKDLALEAMCCHFVVAAALVSTARREDVLEEKRRLYSSMREHVALFEAELEKARKEDMNGAVYEDLKAKLATLLVFDFEGAVEVGQWDDLREVVRSGEGCGDAVAFKAMADCLLRASGVPSQALFSTMRAIINQLWALEGLGVEKVAKYIRCLFQMVLPLQGSMAFQLADESLQLVREALTTDSRFPDEELEWLATMSWNHAVDLYSVGKDEECKKWALKAINLAHYCEDEGRLEKNLQDRFGSLKWEEN</sequence>
<dbReference type="Pfam" id="PF08631">
    <property type="entry name" value="SPO22"/>
    <property type="match status" value="1"/>
</dbReference>
<dbReference type="KEGG" id="sapo:SAPIO_CDS0914"/>
<dbReference type="GeneID" id="27719066"/>
<dbReference type="InterPro" id="IPR039057">
    <property type="entry name" value="Spo22/ZIP4"/>
</dbReference>
<evidence type="ECO:0000256" key="1">
    <source>
        <dbReference type="ARBA" id="ARBA00023254"/>
    </source>
</evidence>
<dbReference type="GO" id="GO:0051321">
    <property type="term" value="P:meiotic cell cycle"/>
    <property type="evidence" value="ECO:0007669"/>
    <property type="project" value="UniProtKB-KW"/>
</dbReference>
<gene>
    <name evidence="3" type="ORF">SAPIO_CDS0914</name>
</gene>
<proteinExistence type="predicted"/>
<name>A0A084GFF5_PSEDA</name>
<dbReference type="InterPro" id="IPR013940">
    <property type="entry name" value="Spo22/ZIP4/TEX11"/>
</dbReference>
<evidence type="ECO:0008006" key="5">
    <source>
        <dbReference type="Google" id="ProtNLM"/>
    </source>
</evidence>
<evidence type="ECO:0000313" key="4">
    <source>
        <dbReference type="Proteomes" id="UP000028545"/>
    </source>
</evidence>
<reference evidence="3 4" key="1">
    <citation type="journal article" date="2014" name="Genome Announc.">
        <title>Draft genome sequence of the pathogenic fungus Scedosporium apiospermum.</title>
        <authorList>
            <person name="Vandeputte P."/>
            <person name="Ghamrawi S."/>
            <person name="Rechenmann M."/>
            <person name="Iltis A."/>
            <person name="Giraud S."/>
            <person name="Fleury M."/>
            <person name="Thornton C."/>
            <person name="Delhaes L."/>
            <person name="Meyer W."/>
            <person name="Papon N."/>
            <person name="Bouchara J.P."/>
        </authorList>
    </citation>
    <scope>NUCLEOTIDE SEQUENCE [LARGE SCALE GENOMIC DNA]</scope>
    <source>
        <strain evidence="3 4">IHEM 14462</strain>
    </source>
</reference>
<keyword evidence="2" id="KW-0732">Signal</keyword>
<dbReference type="GO" id="GO:0090173">
    <property type="term" value="P:regulation of synaptonemal complex assembly"/>
    <property type="evidence" value="ECO:0007669"/>
    <property type="project" value="InterPro"/>
</dbReference>
<dbReference type="RefSeq" id="XP_016645866.1">
    <property type="nucleotide sequence ID" value="XM_016783592.1"/>
</dbReference>
<dbReference type="VEuPathDB" id="FungiDB:SAPIO_CDS0914"/>
<evidence type="ECO:0000313" key="3">
    <source>
        <dbReference type="EMBL" id="KEZ46067.1"/>
    </source>
</evidence>
<dbReference type="AlphaFoldDB" id="A0A084GFF5"/>